<evidence type="ECO:0000259" key="1">
    <source>
        <dbReference type="Pfam" id="PF00144"/>
    </source>
</evidence>
<name>A0ABV9SZE1_9BACT</name>
<dbReference type="GO" id="GO:0016787">
    <property type="term" value="F:hydrolase activity"/>
    <property type="evidence" value="ECO:0007669"/>
    <property type="project" value="UniProtKB-KW"/>
</dbReference>
<accession>A0ABV9SZE1</accession>
<protein>
    <submittedName>
        <fullName evidence="2">Serine hydrolase domain-containing protein</fullName>
        <ecNumber evidence="2">3.-.-.-</ecNumber>
    </submittedName>
</protein>
<sequence length="365" mass="41471">MLFGDQGNFVILSPDKALDHHLYMTTTILESITGNVCKNKLIHGAVFHLYSRERQIDSTSACGNLKPDSRFYIASINKLFTSALTLRLVTENRLQLSNKITQYLPQIFWKDLVTINGRDFSGEITVQHLLSHTSGLPCYLIDKRPDGKKNMDFILRGEDQAWPVGKVVSEVKKMKPKFAPGTPGKASYGETNFRLLDEILQQIQGKPIDELYTEMFRELDMQDTEVLPSKSGTSYMPVYNKQNTVPLDKYFGSTHHDVASSAKDLRRFLEAYFSGKFYAKEQLAELEVWNNVFFPFKYGIGLQRFYIPRILSPFKAVPKIIGHCGSVGSIAFYVPEKSIYITGTVNQTANPSLVFRTMMKIIDKC</sequence>
<dbReference type="EMBL" id="JBHSJJ010000004">
    <property type="protein sequence ID" value="MFC4871795.1"/>
    <property type="molecule type" value="Genomic_DNA"/>
</dbReference>
<dbReference type="InterPro" id="IPR001466">
    <property type="entry name" value="Beta-lactam-related"/>
</dbReference>
<organism evidence="2 3">
    <name type="scientific">Negadavirga shengliensis</name>
    <dbReference type="NCBI Taxonomy" id="1389218"/>
    <lineage>
        <taxon>Bacteria</taxon>
        <taxon>Pseudomonadati</taxon>
        <taxon>Bacteroidota</taxon>
        <taxon>Cytophagia</taxon>
        <taxon>Cytophagales</taxon>
        <taxon>Cyclobacteriaceae</taxon>
        <taxon>Negadavirga</taxon>
    </lineage>
</organism>
<keyword evidence="2" id="KW-0378">Hydrolase</keyword>
<dbReference type="InterPro" id="IPR012338">
    <property type="entry name" value="Beta-lactam/transpept-like"/>
</dbReference>
<dbReference type="SUPFAM" id="SSF56601">
    <property type="entry name" value="beta-lactamase/transpeptidase-like"/>
    <property type="match status" value="1"/>
</dbReference>
<evidence type="ECO:0000313" key="2">
    <source>
        <dbReference type="EMBL" id="MFC4871795.1"/>
    </source>
</evidence>
<dbReference type="Proteomes" id="UP001595818">
    <property type="component" value="Unassembled WGS sequence"/>
</dbReference>
<reference evidence="3" key="1">
    <citation type="journal article" date="2019" name="Int. J. Syst. Evol. Microbiol.">
        <title>The Global Catalogue of Microorganisms (GCM) 10K type strain sequencing project: providing services to taxonomists for standard genome sequencing and annotation.</title>
        <authorList>
            <consortium name="The Broad Institute Genomics Platform"/>
            <consortium name="The Broad Institute Genome Sequencing Center for Infectious Disease"/>
            <person name="Wu L."/>
            <person name="Ma J."/>
        </authorList>
    </citation>
    <scope>NUCLEOTIDE SEQUENCE [LARGE SCALE GENOMIC DNA]</scope>
    <source>
        <strain evidence="3">CGMCC 4.7466</strain>
    </source>
</reference>
<comment type="caution">
    <text evidence="2">The sequence shown here is derived from an EMBL/GenBank/DDBJ whole genome shotgun (WGS) entry which is preliminary data.</text>
</comment>
<dbReference type="PANTHER" id="PTHR46825:SF7">
    <property type="entry name" value="D-ALANYL-D-ALANINE CARBOXYPEPTIDASE"/>
    <property type="match status" value="1"/>
</dbReference>
<dbReference type="Pfam" id="PF00144">
    <property type="entry name" value="Beta-lactamase"/>
    <property type="match status" value="1"/>
</dbReference>
<dbReference type="InterPro" id="IPR050491">
    <property type="entry name" value="AmpC-like"/>
</dbReference>
<feature type="domain" description="Beta-lactamase-related" evidence="1">
    <location>
        <begin position="43"/>
        <end position="350"/>
    </location>
</feature>
<dbReference type="PANTHER" id="PTHR46825">
    <property type="entry name" value="D-ALANYL-D-ALANINE-CARBOXYPEPTIDASE/ENDOPEPTIDASE AMPH"/>
    <property type="match status" value="1"/>
</dbReference>
<evidence type="ECO:0000313" key="3">
    <source>
        <dbReference type="Proteomes" id="UP001595818"/>
    </source>
</evidence>
<proteinExistence type="predicted"/>
<gene>
    <name evidence="2" type="ORF">ACFPFU_08870</name>
</gene>
<dbReference type="EC" id="3.-.-.-" evidence="2"/>
<dbReference type="Gene3D" id="3.40.710.10">
    <property type="entry name" value="DD-peptidase/beta-lactamase superfamily"/>
    <property type="match status" value="1"/>
</dbReference>
<keyword evidence="3" id="KW-1185">Reference proteome</keyword>